<dbReference type="InterPro" id="IPR011055">
    <property type="entry name" value="Dup_hybrid_motif"/>
</dbReference>
<evidence type="ECO:0000313" key="5">
    <source>
        <dbReference type="EMBL" id="UUP14621.1"/>
    </source>
</evidence>
<evidence type="ECO:0000259" key="4">
    <source>
        <dbReference type="Pfam" id="PF01551"/>
    </source>
</evidence>
<dbReference type="InterPro" id="IPR016047">
    <property type="entry name" value="M23ase_b-sheet_dom"/>
</dbReference>
<dbReference type="PANTHER" id="PTHR21666:SF289">
    <property type="entry name" value="L-ALA--D-GLU ENDOPEPTIDASE"/>
    <property type="match status" value="1"/>
</dbReference>
<protein>
    <submittedName>
        <fullName evidence="5">Peptidoglycan DD-metalloendopeptidase family protein</fullName>
    </submittedName>
</protein>
<sequence length="446" mass="47914">MAVTSVLLSTALVAALTSPSFADKKSDLERQKQEANSKAQDAKKHLDLTTKEFAAAAAALQAAQAKLDAAQATLGDTRGKVAVAAAFDAQMQGKLDKSQAELRKARSELAKGEKQLVSSEKSVEEFAVQDYLEGDRRLRAVSGLLSGEDPMAYGEQVSLNAAVSDDQVATMQRLDATRVILRLKRQKVQKLRDKVKVQREQAAANLVQKQQLEVAAEQQAAEVATLVTARESAKTTAAAAQAEDERLYQEQLAETSRLESELQKVVAEELRKAREKAAREKAARERAAREKAKNNGGGGGTSRPTKPVVPDTGDSGGALSRPVSGPTTSSYGMRKHPITGVYKLHDGTDFGVRCGTPVRAAASGKILQQYYNGAYGYRIILNNGVKRGVSVVTTYNHLSRFALRAGSRVERGQVIGYSGTTGYSTGCHLHFMVLVNGSTVNPIGWL</sequence>
<gene>
    <name evidence="5" type="ORF">NQV15_04725</name>
</gene>
<feature type="region of interest" description="Disordered" evidence="2">
    <location>
        <begin position="23"/>
        <end position="43"/>
    </location>
</feature>
<name>A0ABY5MFJ5_9ACTN</name>
<dbReference type="EMBL" id="CP102173">
    <property type="protein sequence ID" value="UUP14621.1"/>
    <property type="molecule type" value="Genomic_DNA"/>
</dbReference>
<evidence type="ECO:0000256" key="2">
    <source>
        <dbReference type="SAM" id="MobiDB-lite"/>
    </source>
</evidence>
<dbReference type="Gene3D" id="2.70.70.10">
    <property type="entry name" value="Glucose Permease (Domain IIA)"/>
    <property type="match status" value="1"/>
</dbReference>
<dbReference type="Pfam" id="PF01551">
    <property type="entry name" value="Peptidase_M23"/>
    <property type="match status" value="1"/>
</dbReference>
<feature type="chain" id="PRO_5047076174" evidence="3">
    <location>
        <begin position="23"/>
        <end position="446"/>
    </location>
</feature>
<dbReference type="PANTHER" id="PTHR21666">
    <property type="entry name" value="PEPTIDASE-RELATED"/>
    <property type="match status" value="1"/>
</dbReference>
<dbReference type="RefSeq" id="WP_232398453.1">
    <property type="nucleotide sequence ID" value="NZ_CP102173.1"/>
</dbReference>
<dbReference type="Proteomes" id="UP001316184">
    <property type="component" value="Chromosome"/>
</dbReference>
<dbReference type="SUPFAM" id="SSF51261">
    <property type="entry name" value="Duplicated hybrid motif"/>
    <property type="match status" value="1"/>
</dbReference>
<proteinExistence type="predicted"/>
<evidence type="ECO:0000256" key="3">
    <source>
        <dbReference type="SAM" id="SignalP"/>
    </source>
</evidence>
<dbReference type="CDD" id="cd12797">
    <property type="entry name" value="M23_peptidase"/>
    <property type="match status" value="1"/>
</dbReference>
<dbReference type="InterPro" id="IPR050570">
    <property type="entry name" value="Cell_wall_metabolism_enzyme"/>
</dbReference>
<feature type="domain" description="M23ase beta-sheet core" evidence="4">
    <location>
        <begin position="344"/>
        <end position="442"/>
    </location>
</feature>
<feature type="region of interest" description="Disordered" evidence="2">
    <location>
        <begin position="276"/>
        <end position="332"/>
    </location>
</feature>
<evidence type="ECO:0000256" key="1">
    <source>
        <dbReference type="ARBA" id="ARBA00022729"/>
    </source>
</evidence>
<feature type="compositionally biased region" description="Basic and acidic residues" evidence="2">
    <location>
        <begin position="276"/>
        <end position="293"/>
    </location>
</feature>
<accession>A0ABY5MFJ5</accession>
<evidence type="ECO:0000313" key="6">
    <source>
        <dbReference type="Proteomes" id="UP001316184"/>
    </source>
</evidence>
<organism evidence="5 6">
    <name type="scientific">Aeromicrobium wangtongii</name>
    <dbReference type="NCBI Taxonomy" id="2969247"/>
    <lineage>
        <taxon>Bacteria</taxon>
        <taxon>Bacillati</taxon>
        <taxon>Actinomycetota</taxon>
        <taxon>Actinomycetes</taxon>
        <taxon>Propionibacteriales</taxon>
        <taxon>Nocardioidaceae</taxon>
        <taxon>Aeromicrobium</taxon>
    </lineage>
</organism>
<keyword evidence="6" id="KW-1185">Reference proteome</keyword>
<feature type="signal peptide" evidence="3">
    <location>
        <begin position="1"/>
        <end position="22"/>
    </location>
</feature>
<keyword evidence="1 3" id="KW-0732">Signal</keyword>
<reference evidence="5 6" key="1">
    <citation type="submission" date="2022-08" db="EMBL/GenBank/DDBJ databases">
        <title>novel species in genus Aeromicrobium.</title>
        <authorList>
            <person name="Ye L."/>
        </authorList>
    </citation>
    <scope>NUCLEOTIDE SEQUENCE [LARGE SCALE GENOMIC DNA]</scope>
    <source>
        <strain evidence="6">zg-Y1379</strain>
    </source>
</reference>